<dbReference type="OrthoDB" id="220327at2"/>
<keyword evidence="1" id="KW-1133">Transmembrane helix</keyword>
<feature type="transmembrane region" description="Helical" evidence="1">
    <location>
        <begin position="1201"/>
        <end position="1231"/>
    </location>
</feature>
<evidence type="ECO:0000313" key="3">
    <source>
        <dbReference type="Proteomes" id="UP000010816"/>
    </source>
</evidence>
<feature type="transmembrane region" description="Helical" evidence="1">
    <location>
        <begin position="1243"/>
        <end position="1269"/>
    </location>
</feature>
<dbReference type="RefSeq" id="WP_015281229.1">
    <property type="nucleotide sequence ID" value="NC_019940.1"/>
</dbReference>
<dbReference type="KEGG" id="tmb:Thimo_2359"/>
<dbReference type="Proteomes" id="UP000010816">
    <property type="component" value="Chromosome"/>
</dbReference>
<evidence type="ECO:0000313" key="2">
    <source>
        <dbReference type="EMBL" id="AGA91096.1"/>
    </source>
</evidence>
<feature type="transmembrane region" description="Helical" evidence="1">
    <location>
        <begin position="510"/>
        <end position="528"/>
    </location>
</feature>
<gene>
    <name evidence="2" type="ORF">Thimo_2359</name>
</gene>
<accession>L0GYR2</accession>
<keyword evidence="1" id="KW-0472">Membrane</keyword>
<organism evidence="2 3">
    <name type="scientific">Thioflavicoccus mobilis 8321</name>
    <dbReference type="NCBI Taxonomy" id="765912"/>
    <lineage>
        <taxon>Bacteria</taxon>
        <taxon>Pseudomonadati</taxon>
        <taxon>Pseudomonadota</taxon>
        <taxon>Gammaproteobacteria</taxon>
        <taxon>Chromatiales</taxon>
        <taxon>Chromatiaceae</taxon>
        <taxon>Thioflavicoccus</taxon>
    </lineage>
</organism>
<feature type="transmembrane region" description="Helical" evidence="1">
    <location>
        <begin position="534"/>
        <end position="553"/>
    </location>
</feature>
<name>L0GYR2_9GAMM</name>
<feature type="transmembrane region" description="Helical" evidence="1">
    <location>
        <begin position="565"/>
        <end position="586"/>
    </location>
</feature>
<dbReference type="EMBL" id="CP003051">
    <property type="protein sequence ID" value="AGA91096.1"/>
    <property type="molecule type" value="Genomic_DNA"/>
</dbReference>
<feature type="transmembrane region" description="Helical" evidence="1">
    <location>
        <begin position="1281"/>
        <end position="1305"/>
    </location>
</feature>
<evidence type="ECO:0000256" key="1">
    <source>
        <dbReference type="SAM" id="Phobius"/>
    </source>
</evidence>
<keyword evidence="1" id="KW-0812">Transmembrane</keyword>
<keyword evidence="3" id="KW-1185">Reference proteome</keyword>
<proteinExistence type="predicted"/>
<dbReference type="STRING" id="765912.Thimo_2359"/>
<reference evidence="2 3" key="1">
    <citation type="submission" date="2011-09" db="EMBL/GenBank/DDBJ databases">
        <title>Complete sequence of chromosome of Thioflavicoccus mobilis 8321.</title>
        <authorList>
            <consortium name="US DOE Joint Genome Institute"/>
            <person name="Lucas S."/>
            <person name="Han J."/>
            <person name="Lapidus A."/>
            <person name="Cheng J.-F."/>
            <person name="Goodwin L."/>
            <person name="Pitluck S."/>
            <person name="Peters L."/>
            <person name="Ovchinnikova G."/>
            <person name="Lu M."/>
            <person name="Detter J.C."/>
            <person name="Han C."/>
            <person name="Tapia R."/>
            <person name="Land M."/>
            <person name="Hauser L."/>
            <person name="Kyrpides N."/>
            <person name="Ivanova N."/>
            <person name="Pagani I."/>
            <person name="Vogl K."/>
            <person name="Liu Z."/>
            <person name="Imhoff J."/>
            <person name="Thiel V."/>
            <person name="Frigaard N.-U."/>
            <person name="Bryant D."/>
            <person name="Woyke T."/>
        </authorList>
    </citation>
    <scope>NUCLEOTIDE SEQUENCE [LARGE SCALE GENOMIC DNA]</scope>
    <source>
        <strain evidence="2 3">8321</strain>
    </source>
</reference>
<dbReference type="eggNOG" id="ENOG502Z83T">
    <property type="taxonomic scope" value="Bacteria"/>
</dbReference>
<protein>
    <submittedName>
        <fullName evidence="2">Uncharacterized protein</fullName>
    </submittedName>
</protein>
<sequence length="1405" mass="151619">MHQPLRLLVIIALIGGALFSLPSTGRADPTTVSIPEALAPWVDWVLHDEERQACPLGSGGEGGRICAWPGRLELALDADGGRFEQGWELKAEAWVRLPGGDGAWPLRVAVDGVPTAVVEHDGRPAVRLVAGAHRLSGQFLWRQRPQVLAVPRETGLLTLRLDGEPIPQPRLDPQGRLWLGQRPERDATAEPDTLALEMMRRIEDTIPLQVRTRLALDVSGRPREVTLGPVPLPGGIPLRLDSPLPARLVQAPDQASGEDWFLQVQLRPGRWILTLDSHHPGPIETLALNQHGAPWPAEEVWAFAAQPDLRQVEVRGAELVDPRQTRLPGAWQRLPAYLVHPGQTLTLEPLRRGASGADRLKLQRELRLDYGGEAFSVRDRLNGRLEERWRLEAEPGLALGQVQVDGEPRFITRLPGDEGPEREGVEVRQGRLDLVADARIASGPVGLGVTLPASGWALPLDSVETHLHLPPGWDLLAAGGIDNLPDSWLGRWSLLDIFLVLVIALGTGRLWGWPWGLLALVTLTLVWQEPGAPRWVWLHVLIAAALVRLLPTAPTGKTFRTLRTLLGLYYRGALLALALIALPFLVTEMRDGLFPQLDRSGSGGPIRVEAPMGAAVKYSSTMPTSSDAAVMMDEAEQAVRKLAPSMSLAAPAPEPLPKQAPGALVQTGAGVPDWTWRSFTLSWSGPVTPEQTLRLWLLPPLAALLVAALRVVLVLLLGLRLADWLRLPGASARGAAPLGLAGLFLAGGLVLAPGGDLLAGQPAAATAPPVVQTPAAFPSPELLDELKRRLLEPPDCLPDCAEIPRLDIEVSTKHLRLLLEIDAMATVALPLPAPAGGWSPGEVLLDEVPLSGLRRDTGGHLLAAVPSGRHRLVLAGPLPASGQVDIPLPLRPRFIATRVAEPWRLEGVDSDGRPGDQLRLVNEQAATPAPADTGPALDGGRSIPPLLRITRTLRLGLDWTVETEVARLSPPESAVTTRVPLITGEAVTTPGLQVDDGGLLVSLPPGRPRQTWSSTLTPVDRLALLASDDPHLTEVWRLQVSPVWHLEASGVPPVQNLDAADRWLPTWRPWPGERLELALSRPIGVAGSTLTLDRSVYRLTPGRRASEATLELALRSSQGGRHRIRLPSGAELTGFTVDGVPHPLASQDRALDLPLVPGSQQIALAWREPTPLASIYRPAAVELDTAGVNAETQVRLGRDRWLLWTAGPGVGPAVLFWGLLIVLALTAALLARSPLTPLGFASWLLLGVGLSQAGVWVAVLVTLWLFALGLRRRLGEDTPHLWFNLAQVGLALLTIVALSALVSAVQQGLLGDPAMQVAGNGSSATQLNWYLDRQGPQTEPVTIISAPIWVYRTLMLAWALWLAWRLLDWLRWGWAGFAEPALWRQKARKTENTNGIGNDPAGAGS</sequence>
<feature type="transmembrane region" description="Helical" evidence="1">
    <location>
        <begin position="1348"/>
        <end position="1367"/>
    </location>
</feature>
<dbReference type="HOGENOM" id="CLU_005797_0_0_6"/>
<dbReference type="PATRIC" id="fig|765912.4.peg.2309"/>
<feature type="transmembrane region" description="Helical" evidence="1">
    <location>
        <begin position="696"/>
        <end position="719"/>
    </location>
</feature>